<protein>
    <submittedName>
        <fullName evidence="1">Uncharacterized protein</fullName>
    </submittedName>
</protein>
<gene>
    <name evidence="1" type="ORF">GE061_017198</name>
</gene>
<comment type="caution">
    <text evidence="1">The sequence shown here is derived from an EMBL/GenBank/DDBJ whole genome shotgun (WGS) entry which is preliminary data.</text>
</comment>
<sequence length="94" mass="10962">LDGTDKRVDSKLTTKQLRILKETVATWDGIPPVDKFIESDMTKEGKVVTFKFKYMTDDNKQCTVDYSLTIDKEKGVLKKHKFECIQLPEEDFDR</sequence>
<organism evidence="1 2">
    <name type="scientific">Apolygus lucorum</name>
    <name type="common">Small green plant bug</name>
    <name type="synonym">Lygocoris lucorum</name>
    <dbReference type="NCBI Taxonomy" id="248454"/>
    <lineage>
        <taxon>Eukaryota</taxon>
        <taxon>Metazoa</taxon>
        <taxon>Ecdysozoa</taxon>
        <taxon>Arthropoda</taxon>
        <taxon>Hexapoda</taxon>
        <taxon>Insecta</taxon>
        <taxon>Pterygota</taxon>
        <taxon>Neoptera</taxon>
        <taxon>Paraneoptera</taxon>
        <taxon>Hemiptera</taxon>
        <taxon>Heteroptera</taxon>
        <taxon>Panheteroptera</taxon>
        <taxon>Cimicomorpha</taxon>
        <taxon>Miridae</taxon>
        <taxon>Mirini</taxon>
        <taxon>Apolygus</taxon>
    </lineage>
</organism>
<dbReference type="AlphaFoldDB" id="A0A8S9XBQ8"/>
<evidence type="ECO:0000313" key="2">
    <source>
        <dbReference type="Proteomes" id="UP000466442"/>
    </source>
</evidence>
<accession>A0A8S9XBQ8</accession>
<keyword evidence="2" id="KW-1185">Reference proteome</keyword>
<dbReference type="Proteomes" id="UP000466442">
    <property type="component" value="Unassembled WGS sequence"/>
</dbReference>
<name>A0A8S9XBQ8_APOLU</name>
<feature type="non-terminal residue" evidence="1">
    <location>
        <position position="94"/>
    </location>
</feature>
<reference evidence="1" key="1">
    <citation type="journal article" date="2021" name="Mol. Ecol. Resour.">
        <title>Apolygus lucorum genome provides insights into omnivorousness and mesophyll feeding.</title>
        <authorList>
            <person name="Liu Y."/>
            <person name="Liu H."/>
            <person name="Wang H."/>
            <person name="Huang T."/>
            <person name="Liu B."/>
            <person name="Yang B."/>
            <person name="Yin L."/>
            <person name="Li B."/>
            <person name="Zhang Y."/>
            <person name="Zhang S."/>
            <person name="Jiang F."/>
            <person name="Zhang X."/>
            <person name="Ren Y."/>
            <person name="Wang B."/>
            <person name="Wang S."/>
            <person name="Lu Y."/>
            <person name="Wu K."/>
            <person name="Fan W."/>
            <person name="Wang G."/>
        </authorList>
    </citation>
    <scope>NUCLEOTIDE SEQUENCE</scope>
    <source>
        <strain evidence="1">12Hb</strain>
    </source>
</reference>
<proteinExistence type="predicted"/>
<evidence type="ECO:0000313" key="1">
    <source>
        <dbReference type="EMBL" id="KAF6205974.1"/>
    </source>
</evidence>
<dbReference type="EMBL" id="WIXP02000008">
    <property type="protein sequence ID" value="KAF6205974.1"/>
    <property type="molecule type" value="Genomic_DNA"/>
</dbReference>